<keyword evidence="2" id="KW-1185">Reference proteome</keyword>
<evidence type="ECO:0000313" key="2">
    <source>
        <dbReference type="Proteomes" id="UP000019050"/>
    </source>
</evidence>
<proteinExistence type="predicted"/>
<accession>W1Q3V8</accession>
<reference evidence="1" key="1">
    <citation type="submission" date="2013-06" db="EMBL/GenBank/DDBJ databases">
        <authorList>
            <person name="Weinstock G."/>
            <person name="Sodergren E."/>
            <person name="Clifton S."/>
            <person name="Fulton L."/>
            <person name="Fulton B."/>
            <person name="Courtney L."/>
            <person name="Fronick C."/>
            <person name="Harrison M."/>
            <person name="Strong C."/>
            <person name="Farmer C."/>
            <person name="Delahaunty K."/>
            <person name="Markovic C."/>
            <person name="Hall O."/>
            <person name="Minx P."/>
            <person name="Tomlinson C."/>
            <person name="Mitreva M."/>
            <person name="Nelson J."/>
            <person name="Hou S."/>
            <person name="Wollam A."/>
            <person name="Pepin K.H."/>
            <person name="Johnson M."/>
            <person name="Bhonagiri V."/>
            <person name="Nash W.E."/>
            <person name="Warren W."/>
            <person name="Chinwalla A."/>
            <person name="Mardis E.R."/>
            <person name="Wilson R.K."/>
        </authorList>
    </citation>
    <scope>NUCLEOTIDE SEQUENCE [LARGE SCALE GENOMIC DNA]</scope>
    <source>
        <strain evidence="1">ATCC 49176</strain>
    </source>
</reference>
<dbReference type="AlphaFoldDB" id="W1Q3V8"/>
<sequence>MQWLTWLLFTVFGLKVYFHVEKKPPKREHEVTFEISLWLFKLKWRIKWEA</sequence>
<dbReference type="EMBL" id="ACIN03000004">
    <property type="protein sequence ID" value="ESK65882.1"/>
    <property type="molecule type" value="Genomic_DNA"/>
</dbReference>
<name>W1Q3V8_ABIDE</name>
<dbReference type="HOGENOM" id="CLU_3113294_0_0_9"/>
<comment type="caution">
    <text evidence="1">The sequence shown here is derived from an EMBL/GenBank/DDBJ whole genome shotgun (WGS) entry which is preliminary data.</text>
</comment>
<evidence type="ECO:0000313" key="1">
    <source>
        <dbReference type="EMBL" id="ESK65882.1"/>
    </source>
</evidence>
<dbReference type="Proteomes" id="UP000019050">
    <property type="component" value="Unassembled WGS sequence"/>
</dbReference>
<protein>
    <submittedName>
        <fullName evidence="1">Uncharacterized protein</fullName>
    </submittedName>
</protein>
<gene>
    <name evidence="1" type="ORF">GCWU000182_000616</name>
</gene>
<organism evidence="1 2">
    <name type="scientific">Abiotrophia defectiva ATCC 49176</name>
    <dbReference type="NCBI Taxonomy" id="592010"/>
    <lineage>
        <taxon>Bacteria</taxon>
        <taxon>Bacillati</taxon>
        <taxon>Bacillota</taxon>
        <taxon>Bacilli</taxon>
        <taxon>Lactobacillales</taxon>
        <taxon>Aerococcaceae</taxon>
        <taxon>Abiotrophia</taxon>
    </lineage>
</organism>
<dbReference type="STRING" id="592010.GCWU000182_000616"/>